<dbReference type="InterPro" id="IPR026797">
    <property type="entry name" value="HAUS_6"/>
</dbReference>
<evidence type="ECO:0000256" key="1">
    <source>
        <dbReference type="SAM" id="MobiDB-lite"/>
    </source>
</evidence>
<sequence>MTNLLKECKFDCRVSSVINKDTRNYGKQYMFDNSNETCWNSDAGSQQWIMINFEKTCIISGFEIEFQGGFAGKDCYVEIGDNNGSTVIAERFFPKDTNGVQYFVLKNTVTGKSFKLIFNESTDLFVIPTSDEFKLHFHEGMFDKPNTIGFMHVSQYLLTIYDLERFKKLIQWPVTCKKTEVKYRNNVKDYLNQIANENLDIDFPPILTSYLVRAHGTKFTIIMWKLSIVVLRTYIKRNCDPNIFYAPRLGPTKELIKTTLQGINKDKISSITSHHRNINKMKETSKMIIAEEKETLANIKQELFENKQSMLNLISEAPVNSSIKECLANIENTEIIQLWKENITENLSYIRRKQKIFKDVQTLSNKITNMVSSIIGGSEILDAQQLGKVHSSTISLLPLSTSTQYLLHHLYINDKLMLRNFIELLNFLLCQAYQCLKKNELKDISKCLLQIEASQEDIKSGIKSFQNLRTNIESISNNLKSHFYQKKMNETYQENISALENIVFSSSPVITINTNCRDEGNDVLKRLELTPIEGAHKSLFSRYKRQHGNTNLSVSQLRTNLLVSRINFDDTLSLNNSDKTSQAHSSIPKTNSLSTKHTGKYSRLFLSYAKKPSERGNCSINSISHSIKANSTTITNTEGEAHNMSQFSLRNTTKSFFDLREVIIPEKFNTINQLKSQYVLKETNNIHNDQCEMDNETEGDNLTNIKENMSVNIKDITKKRRSISDLVQRYKKVLEITKENIECEN</sequence>
<evidence type="ECO:0008006" key="6">
    <source>
        <dbReference type="Google" id="ProtNLM"/>
    </source>
</evidence>
<evidence type="ECO:0000259" key="3">
    <source>
        <dbReference type="Pfam" id="PF14661"/>
    </source>
</evidence>
<dbReference type="GO" id="GO:1990498">
    <property type="term" value="C:mitotic spindle microtubule"/>
    <property type="evidence" value="ECO:0007669"/>
    <property type="project" value="TreeGrafter"/>
</dbReference>
<dbReference type="EMBL" id="JACSEA010000005">
    <property type="protein sequence ID" value="KAF7400403.1"/>
    <property type="molecule type" value="Genomic_DNA"/>
</dbReference>
<dbReference type="PANTHER" id="PTHR16151">
    <property type="entry name" value="HAUS AUGMIN-LIKE COMPLEX SUBUNIT 6"/>
    <property type="match status" value="1"/>
</dbReference>
<protein>
    <recommendedName>
        <fullName evidence="6">F5/8 type C domain-containing protein</fullName>
    </recommendedName>
</protein>
<name>A0A834K527_VESVU</name>
<dbReference type="InterPro" id="IPR008979">
    <property type="entry name" value="Galactose-bd-like_sf"/>
</dbReference>
<dbReference type="AlphaFoldDB" id="A0A834K527"/>
<dbReference type="Proteomes" id="UP000614350">
    <property type="component" value="Unassembled WGS sequence"/>
</dbReference>
<dbReference type="SUPFAM" id="SSF49785">
    <property type="entry name" value="Galactose-binding domain-like"/>
    <property type="match status" value="1"/>
</dbReference>
<comment type="caution">
    <text evidence="4">The sequence shown here is derived from an EMBL/GenBank/DDBJ whole genome shotgun (WGS) entry which is preliminary data.</text>
</comment>
<gene>
    <name evidence="4" type="ORF">HZH66_005587</name>
</gene>
<dbReference type="Pfam" id="PF14661">
    <property type="entry name" value="HAUS6_N"/>
    <property type="match status" value="1"/>
</dbReference>
<dbReference type="GO" id="GO:0070652">
    <property type="term" value="C:HAUS complex"/>
    <property type="evidence" value="ECO:0007669"/>
    <property type="project" value="InterPro"/>
</dbReference>
<reference evidence="4" key="1">
    <citation type="journal article" date="2020" name="G3 (Bethesda)">
        <title>High-Quality Assemblies for Three Invasive Social Wasps from the &lt;i&gt;Vespula&lt;/i&gt; Genus.</title>
        <authorList>
            <person name="Harrop T.W.R."/>
            <person name="Guhlin J."/>
            <person name="McLaughlin G.M."/>
            <person name="Permina E."/>
            <person name="Stockwell P."/>
            <person name="Gilligan J."/>
            <person name="Le Lec M.F."/>
            <person name="Gruber M.A.M."/>
            <person name="Quinn O."/>
            <person name="Lovegrove M."/>
            <person name="Duncan E.J."/>
            <person name="Remnant E.J."/>
            <person name="Van Eeckhoven J."/>
            <person name="Graham B."/>
            <person name="Knapp R.A."/>
            <person name="Langford K.W."/>
            <person name="Kronenberg Z."/>
            <person name="Press M.O."/>
            <person name="Eacker S.M."/>
            <person name="Wilson-Rankin E.E."/>
            <person name="Purcell J."/>
            <person name="Lester P.J."/>
            <person name="Dearden P.K."/>
        </authorList>
    </citation>
    <scope>NUCLEOTIDE SEQUENCE</scope>
    <source>
        <strain evidence="4">Marl-1</strain>
    </source>
</reference>
<accession>A0A834K527</accession>
<feature type="domain" description="HAUS augmin-like complex subunit 6 N-terminal" evidence="3">
    <location>
        <begin position="131"/>
        <end position="311"/>
    </location>
</feature>
<organism evidence="4 5">
    <name type="scientific">Vespula vulgaris</name>
    <name type="common">Yellow jacket</name>
    <name type="synonym">Wasp</name>
    <dbReference type="NCBI Taxonomy" id="7454"/>
    <lineage>
        <taxon>Eukaryota</taxon>
        <taxon>Metazoa</taxon>
        <taxon>Ecdysozoa</taxon>
        <taxon>Arthropoda</taxon>
        <taxon>Hexapoda</taxon>
        <taxon>Insecta</taxon>
        <taxon>Pterygota</taxon>
        <taxon>Neoptera</taxon>
        <taxon>Endopterygota</taxon>
        <taxon>Hymenoptera</taxon>
        <taxon>Apocrita</taxon>
        <taxon>Aculeata</taxon>
        <taxon>Vespoidea</taxon>
        <taxon>Vespidae</taxon>
        <taxon>Vespinae</taxon>
        <taxon>Vespula</taxon>
    </lineage>
</organism>
<evidence type="ECO:0000313" key="5">
    <source>
        <dbReference type="Proteomes" id="UP000614350"/>
    </source>
</evidence>
<evidence type="ECO:0000259" key="2">
    <source>
        <dbReference type="Pfam" id="PF00754"/>
    </source>
</evidence>
<dbReference type="Gene3D" id="2.60.120.260">
    <property type="entry name" value="Galactose-binding domain-like"/>
    <property type="match status" value="1"/>
</dbReference>
<dbReference type="PANTHER" id="PTHR16151:SF2">
    <property type="entry name" value="HAUS AUGMIN-LIKE COMPLEX SUBUNIT 6"/>
    <property type="match status" value="1"/>
</dbReference>
<dbReference type="GO" id="GO:0051225">
    <property type="term" value="P:spindle assembly"/>
    <property type="evidence" value="ECO:0007669"/>
    <property type="project" value="InterPro"/>
</dbReference>
<dbReference type="InterPro" id="IPR028163">
    <property type="entry name" value="HAUS_6_N"/>
</dbReference>
<dbReference type="GO" id="GO:0008017">
    <property type="term" value="F:microtubule binding"/>
    <property type="evidence" value="ECO:0007669"/>
    <property type="project" value="TreeGrafter"/>
</dbReference>
<keyword evidence="5" id="KW-1185">Reference proteome</keyword>
<evidence type="ECO:0000313" key="4">
    <source>
        <dbReference type="EMBL" id="KAF7400403.1"/>
    </source>
</evidence>
<dbReference type="InterPro" id="IPR000421">
    <property type="entry name" value="FA58C"/>
</dbReference>
<dbReference type="Pfam" id="PF00754">
    <property type="entry name" value="F5_F8_type_C"/>
    <property type="match status" value="1"/>
</dbReference>
<feature type="region of interest" description="Disordered" evidence="1">
    <location>
        <begin position="575"/>
        <end position="595"/>
    </location>
</feature>
<feature type="domain" description="F5/8 type C" evidence="2">
    <location>
        <begin position="21"/>
        <end position="120"/>
    </location>
</feature>
<proteinExistence type="predicted"/>